<evidence type="ECO:0000313" key="2">
    <source>
        <dbReference type="Proteomes" id="UP000232638"/>
    </source>
</evidence>
<dbReference type="KEGG" id="tsy:THSYN_26330"/>
<dbReference type="AlphaFoldDB" id="A0A2K8UEU3"/>
<dbReference type="InterPro" id="IPR041881">
    <property type="entry name" value="PqqD_sf"/>
</dbReference>
<dbReference type="Gene3D" id="1.10.10.1150">
    <property type="entry name" value="Coenzyme PQQ synthesis protein D (PqqD)"/>
    <property type="match status" value="1"/>
</dbReference>
<protein>
    <recommendedName>
        <fullName evidence="3">PqqD family protein</fullName>
    </recommendedName>
</protein>
<evidence type="ECO:0008006" key="3">
    <source>
        <dbReference type="Google" id="ProtNLM"/>
    </source>
</evidence>
<proteinExistence type="predicted"/>
<dbReference type="EMBL" id="CP020370">
    <property type="protein sequence ID" value="AUB84106.1"/>
    <property type="molecule type" value="Genomic_DNA"/>
</dbReference>
<dbReference type="InterPro" id="IPR008792">
    <property type="entry name" value="PQQD"/>
</dbReference>
<organism evidence="1 2">
    <name type="scientific">Candidatus Thiodictyon syntrophicum</name>
    <dbReference type="NCBI Taxonomy" id="1166950"/>
    <lineage>
        <taxon>Bacteria</taxon>
        <taxon>Pseudomonadati</taxon>
        <taxon>Pseudomonadota</taxon>
        <taxon>Gammaproteobacteria</taxon>
        <taxon>Chromatiales</taxon>
        <taxon>Chromatiaceae</taxon>
        <taxon>Thiodictyon</taxon>
    </lineage>
</organism>
<gene>
    <name evidence="1" type="ORF">THSYN_26330</name>
</gene>
<reference evidence="1 2" key="1">
    <citation type="submission" date="2017-03" db="EMBL/GenBank/DDBJ databases">
        <title>Complete genome sequence of Candidatus 'Thiodictyon syntrophicum' sp. nov. strain Cad16T, a photolithoautotroph purple sulfur bacterium isolated from an alpine meromictic lake.</title>
        <authorList>
            <person name="Luedin S.M."/>
            <person name="Pothier J.F."/>
            <person name="Danza F."/>
            <person name="Storelli N."/>
            <person name="Wittwer M."/>
            <person name="Tonolla M."/>
        </authorList>
    </citation>
    <scope>NUCLEOTIDE SEQUENCE [LARGE SCALE GENOMIC DNA]</scope>
    <source>
        <strain evidence="1 2">Cad16T</strain>
    </source>
</reference>
<dbReference type="Pfam" id="PF05402">
    <property type="entry name" value="PqqD"/>
    <property type="match status" value="1"/>
</dbReference>
<name>A0A2K8UEU3_9GAMM</name>
<dbReference type="Proteomes" id="UP000232638">
    <property type="component" value="Chromosome"/>
</dbReference>
<evidence type="ECO:0000313" key="1">
    <source>
        <dbReference type="EMBL" id="AUB84106.1"/>
    </source>
</evidence>
<keyword evidence="2" id="KW-1185">Reference proteome</keyword>
<accession>A0A2K8UEU3</accession>
<sequence length="103" mass="11220">MCPLTVSFDDPLRISEQVLYQEVHGETVLLDLAGERYYSLNDVGTRVWSLLGRGLSVTEIHACILAEYAVEPEVLTRDLATLLSDLTTTGLITVAVPAENAAD</sequence>